<feature type="non-terminal residue" evidence="1">
    <location>
        <position position="1"/>
    </location>
</feature>
<sequence>TRSPPIKVTFIINRCLYGNDIEKCSTFHNEASPLIINLLINEMPKNQQKDVMMQEKNRNVMNAYNVFRMRPSHDAVMMNILDEYVCMLGEEVMLDRRRVVVMQKKNMVLILLQGMHNVMNAYSVFRRPPHKMLQ</sequence>
<feature type="non-terminal residue" evidence="1">
    <location>
        <position position="134"/>
    </location>
</feature>
<dbReference type="AlphaFoldDB" id="A0A371FXI4"/>
<organism evidence="1 2">
    <name type="scientific">Mucuna pruriens</name>
    <name type="common">Velvet bean</name>
    <name type="synonym">Dolichos pruriens</name>
    <dbReference type="NCBI Taxonomy" id="157652"/>
    <lineage>
        <taxon>Eukaryota</taxon>
        <taxon>Viridiplantae</taxon>
        <taxon>Streptophyta</taxon>
        <taxon>Embryophyta</taxon>
        <taxon>Tracheophyta</taxon>
        <taxon>Spermatophyta</taxon>
        <taxon>Magnoliopsida</taxon>
        <taxon>eudicotyledons</taxon>
        <taxon>Gunneridae</taxon>
        <taxon>Pentapetalae</taxon>
        <taxon>rosids</taxon>
        <taxon>fabids</taxon>
        <taxon>Fabales</taxon>
        <taxon>Fabaceae</taxon>
        <taxon>Papilionoideae</taxon>
        <taxon>50 kb inversion clade</taxon>
        <taxon>NPAAA clade</taxon>
        <taxon>indigoferoid/millettioid clade</taxon>
        <taxon>Phaseoleae</taxon>
        <taxon>Mucuna</taxon>
    </lineage>
</organism>
<reference evidence="1" key="1">
    <citation type="submission" date="2018-05" db="EMBL/GenBank/DDBJ databases">
        <title>Draft genome of Mucuna pruriens seed.</title>
        <authorList>
            <person name="Nnadi N.E."/>
            <person name="Vos R."/>
            <person name="Hasami M.H."/>
            <person name="Devisetty U.K."/>
            <person name="Aguiy J.C."/>
        </authorList>
    </citation>
    <scope>NUCLEOTIDE SEQUENCE [LARGE SCALE GENOMIC DNA]</scope>
    <source>
        <strain evidence="1">JCA_2017</strain>
    </source>
</reference>
<comment type="caution">
    <text evidence="1">The sequence shown here is derived from an EMBL/GenBank/DDBJ whole genome shotgun (WGS) entry which is preliminary data.</text>
</comment>
<proteinExistence type="predicted"/>
<evidence type="ECO:0000313" key="1">
    <source>
        <dbReference type="EMBL" id="RDX83037.1"/>
    </source>
</evidence>
<name>A0A371FXI4_MUCPR</name>
<keyword evidence="2" id="KW-1185">Reference proteome</keyword>
<accession>A0A371FXI4</accession>
<dbReference type="EMBL" id="QJKJ01007477">
    <property type="protein sequence ID" value="RDX83037.1"/>
    <property type="molecule type" value="Genomic_DNA"/>
</dbReference>
<dbReference type="OrthoDB" id="1939654at2759"/>
<dbReference type="PANTHER" id="PTHR35117">
    <property type="entry name" value="MYOSIN-M HEAVY PROTEIN"/>
    <property type="match status" value="1"/>
</dbReference>
<evidence type="ECO:0000313" key="2">
    <source>
        <dbReference type="Proteomes" id="UP000257109"/>
    </source>
</evidence>
<dbReference type="PANTHER" id="PTHR35117:SF1">
    <property type="entry name" value="MYOSIN-M HEAVY PROTEIN"/>
    <property type="match status" value="1"/>
</dbReference>
<protein>
    <submittedName>
        <fullName evidence="1">Uncharacterized protein</fullName>
    </submittedName>
</protein>
<dbReference type="Proteomes" id="UP000257109">
    <property type="component" value="Unassembled WGS sequence"/>
</dbReference>
<gene>
    <name evidence="1" type="ORF">CR513_36097</name>
</gene>